<organism evidence="6 7">
    <name type="scientific">Pseudomonas syringae pv. avii</name>
    <dbReference type="NCBI Taxonomy" id="663959"/>
    <lineage>
        <taxon>Bacteria</taxon>
        <taxon>Pseudomonadati</taxon>
        <taxon>Pseudomonadota</taxon>
        <taxon>Gammaproteobacteria</taxon>
        <taxon>Pseudomonadales</taxon>
        <taxon>Pseudomonadaceae</taxon>
        <taxon>Pseudomonas</taxon>
        <taxon>Pseudomonas syringae</taxon>
    </lineage>
</organism>
<dbReference type="GO" id="GO:0016887">
    <property type="term" value="F:ATP hydrolysis activity"/>
    <property type="evidence" value="ECO:0007669"/>
    <property type="project" value="InterPro"/>
</dbReference>
<dbReference type="GO" id="GO:0005524">
    <property type="term" value="F:ATP binding"/>
    <property type="evidence" value="ECO:0007669"/>
    <property type="project" value="UniProtKB-KW"/>
</dbReference>
<feature type="non-terminal residue" evidence="6">
    <location>
        <position position="1"/>
    </location>
</feature>
<dbReference type="FunFam" id="3.40.50.300:FF:000134">
    <property type="entry name" value="Iron-enterobactin ABC transporter ATP-binding protein"/>
    <property type="match status" value="1"/>
</dbReference>
<dbReference type="Pfam" id="PF00005">
    <property type="entry name" value="ABC_tran"/>
    <property type="match status" value="1"/>
</dbReference>
<sequence length="470" mass="49737">VGGRVCGGDGGLCAGDAAGAGQRIVQRYRADHPRGHRRFTVVQCPDGLPDHQVGQFRTSPRHYVLAAGQPQRRTLAVGVVGGAGGGRGARGVPVAPACTGCVHLRQRLGGLPRHPGAPRAICAGGLRRAGDGGDGVHRRLHRVCRLGNSPCGAPVAWHRAFALAAGQRLGGRAVSDRCRRAVAHLDQGPGDSGGGGHGIGGRAGVCADPDWPEECAMSVLSCRGLGFKVRDAQLLRDIDLDVQLGETLGIVGPNGSGKSTLLKLLAGLRVPASGEVRLGGKRLGELSRRTIAQQLAVVEQQADTDDAIRVFDAVALGRTPWLSALSPWSREDDAIVHQALHDVHATHLSQRAWRSLSGGERQRVHIARALAQRPQILLLDEPTNHLDIQHQLAILKGVQGLPVTTLIALHDLNQALTCDRLAVLDRGQLVALGAPLQVLTPQRLQETFGVQGHYLTDPFDGAQILRLRSN</sequence>
<feature type="domain" description="ABC transporter" evidence="5">
    <location>
        <begin position="220"/>
        <end position="451"/>
    </location>
</feature>
<comment type="similarity">
    <text evidence="1">Belongs to the ABC transporter superfamily.</text>
</comment>
<comment type="caution">
    <text evidence="6">The sequence shown here is derived from an EMBL/GenBank/DDBJ whole genome shotgun (WGS) entry which is preliminary data.</text>
</comment>
<evidence type="ECO:0000256" key="4">
    <source>
        <dbReference type="ARBA" id="ARBA00022840"/>
    </source>
</evidence>
<protein>
    <recommendedName>
        <fullName evidence="5">ABC transporter domain-containing protein</fullName>
    </recommendedName>
</protein>
<dbReference type="CDD" id="cd03214">
    <property type="entry name" value="ABC_Iron-Siderophores_B12_Hemin"/>
    <property type="match status" value="1"/>
</dbReference>
<dbReference type="SMART" id="SM00382">
    <property type="entry name" value="AAA"/>
    <property type="match status" value="1"/>
</dbReference>
<dbReference type="PANTHER" id="PTHR42794:SF2">
    <property type="entry name" value="ABC TRANSPORTER ATP-BINDING PROTEIN"/>
    <property type="match status" value="1"/>
</dbReference>
<dbReference type="PANTHER" id="PTHR42794">
    <property type="entry name" value="HEMIN IMPORT ATP-BINDING PROTEIN HMUV"/>
    <property type="match status" value="1"/>
</dbReference>
<accession>A0A3M5W7J5</accession>
<reference evidence="6 7" key="1">
    <citation type="submission" date="2018-08" db="EMBL/GenBank/DDBJ databases">
        <title>Recombination of ecologically and evolutionarily significant loci maintains genetic cohesion in the Pseudomonas syringae species complex.</title>
        <authorList>
            <person name="Dillon M."/>
            <person name="Thakur S."/>
            <person name="Almeida R.N.D."/>
            <person name="Weir B.S."/>
            <person name="Guttman D.S."/>
        </authorList>
    </citation>
    <scope>NUCLEOTIDE SEQUENCE [LARGE SCALE GENOMIC DNA]</scope>
    <source>
        <strain evidence="6 7">ICMP 14479</strain>
    </source>
</reference>
<keyword evidence="3" id="KW-0547">Nucleotide-binding</keyword>
<dbReference type="AlphaFoldDB" id="A0A3M5W7J5"/>
<keyword evidence="2" id="KW-0813">Transport</keyword>
<dbReference type="PROSITE" id="PS50893">
    <property type="entry name" value="ABC_TRANSPORTER_2"/>
    <property type="match status" value="1"/>
</dbReference>
<dbReference type="EMBL" id="RBUA01000147">
    <property type="protein sequence ID" value="RMU65447.1"/>
    <property type="molecule type" value="Genomic_DNA"/>
</dbReference>
<dbReference type="Proteomes" id="UP000280395">
    <property type="component" value="Unassembled WGS sequence"/>
</dbReference>
<dbReference type="SUPFAM" id="SSF52540">
    <property type="entry name" value="P-loop containing nucleoside triphosphate hydrolases"/>
    <property type="match status" value="1"/>
</dbReference>
<evidence type="ECO:0000313" key="7">
    <source>
        <dbReference type="Proteomes" id="UP000280395"/>
    </source>
</evidence>
<dbReference type="InterPro" id="IPR003593">
    <property type="entry name" value="AAA+_ATPase"/>
</dbReference>
<evidence type="ECO:0000256" key="2">
    <source>
        <dbReference type="ARBA" id="ARBA00022448"/>
    </source>
</evidence>
<dbReference type="Gene3D" id="3.40.50.300">
    <property type="entry name" value="P-loop containing nucleotide triphosphate hydrolases"/>
    <property type="match status" value="1"/>
</dbReference>
<gene>
    <name evidence="6" type="ORF">ALP29_05016</name>
</gene>
<evidence type="ECO:0000313" key="6">
    <source>
        <dbReference type="EMBL" id="RMU65447.1"/>
    </source>
</evidence>
<proteinExistence type="inferred from homology"/>
<evidence type="ECO:0000259" key="5">
    <source>
        <dbReference type="PROSITE" id="PS50893"/>
    </source>
</evidence>
<keyword evidence="4" id="KW-0067">ATP-binding</keyword>
<dbReference type="InterPro" id="IPR027417">
    <property type="entry name" value="P-loop_NTPase"/>
</dbReference>
<dbReference type="InterPro" id="IPR003439">
    <property type="entry name" value="ABC_transporter-like_ATP-bd"/>
</dbReference>
<evidence type="ECO:0000256" key="1">
    <source>
        <dbReference type="ARBA" id="ARBA00005417"/>
    </source>
</evidence>
<name>A0A3M5W7J5_PSESX</name>
<evidence type="ECO:0000256" key="3">
    <source>
        <dbReference type="ARBA" id="ARBA00022741"/>
    </source>
</evidence>